<dbReference type="EMBL" id="JAUFPX010000002">
    <property type="protein sequence ID" value="MDN3589631.1"/>
    <property type="molecule type" value="Genomic_DNA"/>
</dbReference>
<name>A0ABT8BE11_9HYPH</name>
<dbReference type="Proteomes" id="UP001224644">
    <property type="component" value="Unassembled WGS sequence"/>
</dbReference>
<gene>
    <name evidence="2" type="ORF">QWZ12_03290</name>
</gene>
<protein>
    <submittedName>
        <fullName evidence="2">Uncharacterized protein</fullName>
    </submittedName>
</protein>
<organism evidence="2 3">
    <name type="scientific">Methylobacterium adhaesivum</name>
    <dbReference type="NCBI Taxonomy" id="333297"/>
    <lineage>
        <taxon>Bacteria</taxon>
        <taxon>Pseudomonadati</taxon>
        <taxon>Pseudomonadota</taxon>
        <taxon>Alphaproteobacteria</taxon>
        <taxon>Hyphomicrobiales</taxon>
        <taxon>Methylobacteriaceae</taxon>
        <taxon>Methylobacterium</taxon>
    </lineage>
</organism>
<dbReference type="RefSeq" id="WP_238224223.1">
    <property type="nucleotide sequence ID" value="NZ_BPQD01000007.1"/>
</dbReference>
<feature type="coiled-coil region" evidence="1">
    <location>
        <begin position="444"/>
        <end position="510"/>
    </location>
</feature>
<comment type="caution">
    <text evidence="2">The sequence shown here is derived from an EMBL/GenBank/DDBJ whole genome shotgun (WGS) entry which is preliminary data.</text>
</comment>
<sequence>MLHPFRPLLTGSVVLAGAASDPLLAALRETARSVATGDGRGDGLCVDTVVLVAPEGSEADPLGEAVARLNPGGHLIVVVENALSLRRFADRPETAGMPNLFTPEDRAGPDGSMLPTRRGLRDRLADLGLPEQAWWFPFPSHHVALSLVSENGLAPHGAGTFDPGILAAESASFDSPTGGGDRLRRAWAGVAQAGLLGDFAPAFAVAASAAALPADPRLAVHFGHRRRPAFDKAVTFARVGETIRVTRAALHPGPPRTVAGVTNLFPDEPYIPGVPWQAGLRTLLARDGWTVAEIVAWARIWWDAVRTLHGGGGDLTLGMSLPGTAIDAIPRNLLHRNGSPVFIDAEWAVDTLTVDHLLVRGLVNALTDIEACGTPGPGIGPSLLPLVRRIADGLGLPLDGATLDEALCRESRFQTTVSGIETRRDRAWLAGTRLPLPPAVPDPLAERDRAIARLQDEVAALRAESERRVAAVTEELEESRRRTDRVIRYAAELDRDRGRLSQALAEAQTRGDRLEAARIPDRGGRYRIFAGAVRDALATGLRRARMRDGRAP</sequence>
<proteinExistence type="predicted"/>
<keyword evidence="3" id="KW-1185">Reference proteome</keyword>
<keyword evidence="1" id="KW-0175">Coiled coil</keyword>
<accession>A0ABT8BE11</accession>
<evidence type="ECO:0000313" key="2">
    <source>
        <dbReference type="EMBL" id="MDN3589631.1"/>
    </source>
</evidence>
<reference evidence="3" key="1">
    <citation type="journal article" date="2019" name="Int. J. Syst. Evol. Microbiol.">
        <title>The Global Catalogue of Microorganisms (GCM) 10K type strain sequencing project: providing services to taxonomists for standard genome sequencing and annotation.</title>
        <authorList>
            <consortium name="The Broad Institute Genomics Platform"/>
            <consortium name="The Broad Institute Genome Sequencing Center for Infectious Disease"/>
            <person name="Wu L."/>
            <person name="Ma J."/>
        </authorList>
    </citation>
    <scope>NUCLEOTIDE SEQUENCE [LARGE SCALE GENOMIC DNA]</scope>
    <source>
        <strain evidence="3">CECT 7069</strain>
    </source>
</reference>
<evidence type="ECO:0000256" key="1">
    <source>
        <dbReference type="SAM" id="Coils"/>
    </source>
</evidence>
<evidence type="ECO:0000313" key="3">
    <source>
        <dbReference type="Proteomes" id="UP001224644"/>
    </source>
</evidence>